<dbReference type="Proteomes" id="UP000701801">
    <property type="component" value="Unassembled WGS sequence"/>
</dbReference>
<keyword evidence="2" id="KW-1185">Reference proteome</keyword>
<organism evidence="1 2">
    <name type="scientific">Hymenoscyphus albidus</name>
    <dbReference type="NCBI Taxonomy" id="595503"/>
    <lineage>
        <taxon>Eukaryota</taxon>
        <taxon>Fungi</taxon>
        <taxon>Dikarya</taxon>
        <taxon>Ascomycota</taxon>
        <taxon>Pezizomycotina</taxon>
        <taxon>Leotiomycetes</taxon>
        <taxon>Helotiales</taxon>
        <taxon>Helotiaceae</taxon>
        <taxon>Hymenoscyphus</taxon>
    </lineage>
</organism>
<evidence type="ECO:0000313" key="2">
    <source>
        <dbReference type="Proteomes" id="UP000701801"/>
    </source>
</evidence>
<dbReference type="OrthoDB" id="3549860at2759"/>
<sequence length="444" mass="49419">MLQQHPYSSPARPATNDAFSVVMRAQAYGRTSPAVDFSEVLAEFQQSLGEDDGTSGEAAWGAKISQTITKMVHEKVVPQATDKYAHIDTRINALHLLIDTAMGVAYAPSGIASDSVRSGTAPRMIVLAIYEVLSKMTEMDIRRMGKDEVAFLDKVTELRLRPRESCNNTATWKDLDDILRLLGYPGTVNFRVVFGNFKYCIENGFSSVVRAHYMRTGKNANSDYVVRIIRNSIVAYVSPSSCFETKINALNALADIGICEMDGGPWGDEEGTAERYLCNTIFDVAKMLSEKEVAIVTSDMRYLKPEMSPEHSDSLDYSPRSPHHDTHRILVRGLSLNNLKGTSLGIFAKILYLRWIQRACSDRWQRCLTTLDNVIDLFIDSSGSVPLRCDRLRESVRRAFAEVESVASSPGRRETAASEAKTVVESTIERLAKRGSPELVMRPN</sequence>
<name>A0A9N9LV64_9HELO</name>
<protein>
    <submittedName>
        <fullName evidence="1">Uncharacterized protein</fullName>
    </submittedName>
</protein>
<comment type="caution">
    <text evidence="1">The sequence shown here is derived from an EMBL/GenBank/DDBJ whole genome shotgun (WGS) entry which is preliminary data.</text>
</comment>
<evidence type="ECO:0000313" key="1">
    <source>
        <dbReference type="EMBL" id="CAG8981428.1"/>
    </source>
</evidence>
<dbReference type="AlphaFoldDB" id="A0A9N9LV64"/>
<accession>A0A9N9LV64</accession>
<gene>
    <name evidence="1" type="ORF">HYALB_00012773</name>
</gene>
<proteinExistence type="predicted"/>
<reference evidence="1" key="1">
    <citation type="submission" date="2021-07" db="EMBL/GenBank/DDBJ databases">
        <authorList>
            <person name="Durling M."/>
        </authorList>
    </citation>
    <scope>NUCLEOTIDE SEQUENCE</scope>
</reference>
<dbReference type="EMBL" id="CAJVRM010000480">
    <property type="protein sequence ID" value="CAG8981428.1"/>
    <property type="molecule type" value="Genomic_DNA"/>
</dbReference>